<evidence type="ECO:0000259" key="1">
    <source>
        <dbReference type="Pfam" id="PF06445"/>
    </source>
</evidence>
<sequence length="211" mass="23717">MDKINLTKTLDSYAARRGVFRELVVPPLRYLMLDGRGDPNTSPAFGEALESLYPLAYKLKFASKRELGRDYVVPPLEGLWWAEDMASFTSARDKSQWSWTVMMLVPEWIDPELVARTRQGIAAGKEPPARLGDVRLETLDEGRCVQTLHVGSFDAEAETLARMHDEVIPGLGARLTGTHHEIYLSDQRRTAPERMRTILRQPIAPAEASIA</sequence>
<evidence type="ECO:0000313" key="2">
    <source>
        <dbReference type="EMBL" id="MBL3688727.1"/>
    </source>
</evidence>
<dbReference type="Gene3D" id="3.20.80.10">
    <property type="entry name" value="Regulatory factor, effector binding domain"/>
    <property type="match status" value="1"/>
</dbReference>
<accession>A0ABS1SNL2</accession>
<name>A0ABS1SNL2_9MICO</name>
<dbReference type="InterPro" id="IPR029442">
    <property type="entry name" value="GyrI-like"/>
</dbReference>
<feature type="domain" description="GyrI-like small molecule binding" evidence="1">
    <location>
        <begin position="24"/>
        <end position="197"/>
    </location>
</feature>
<proteinExistence type="predicted"/>
<reference evidence="2 3" key="1">
    <citation type="submission" date="2018-09" db="EMBL/GenBank/DDBJ databases">
        <title>Comparative genomics of Leucobacter spp.</title>
        <authorList>
            <person name="Reis A.C."/>
            <person name="Kolvenbach B.A."/>
            <person name="Corvini P.F.X."/>
            <person name="Nunes O.C."/>
        </authorList>
    </citation>
    <scope>NUCLEOTIDE SEQUENCE [LARGE SCALE GENOMIC DNA]</scope>
    <source>
        <strain evidence="2 3">L-1</strain>
    </source>
</reference>
<organism evidence="2 3">
    <name type="scientific">Leucobacter chromiireducens subsp. chromiireducens</name>
    <dbReference type="NCBI Taxonomy" id="660067"/>
    <lineage>
        <taxon>Bacteria</taxon>
        <taxon>Bacillati</taxon>
        <taxon>Actinomycetota</taxon>
        <taxon>Actinomycetes</taxon>
        <taxon>Micrococcales</taxon>
        <taxon>Microbacteriaceae</taxon>
        <taxon>Leucobacter</taxon>
    </lineage>
</organism>
<keyword evidence="3" id="KW-1185">Reference proteome</keyword>
<protein>
    <recommendedName>
        <fullName evidence="1">GyrI-like small molecule binding domain-containing protein</fullName>
    </recommendedName>
</protein>
<gene>
    <name evidence="2" type="ORF">D3226_01970</name>
</gene>
<evidence type="ECO:0000313" key="3">
    <source>
        <dbReference type="Proteomes" id="UP001646141"/>
    </source>
</evidence>
<dbReference type="Pfam" id="PF06445">
    <property type="entry name" value="GyrI-like"/>
    <property type="match status" value="1"/>
</dbReference>
<dbReference type="InterPro" id="IPR011256">
    <property type="entry name" value="Reg_factor_effector_dom_sf"/>
</dbReference>
<dbReference type="RefSeq" id="WP_202380743.1">
    <property type="nucleotide sequence ID" value="NZ_BAAAMA010000003.1"/>
</dbReference>
<comment type="caution">
    <text evidence="2">The sequence shown here is derived from an EMBL/GenBank/DDBJ whole genome shotgun (WGS) entry which is preliminary data.</text>
</comment>
<dbReference type="EMBL" id="QYAD01000001">
    <property type="protein sequence ID" value="MBL3688727.1"/>
    <property type="molecule type" value="Genomic_DNA"/>
</dbReference>
<dbReference type="SUPFAM" id="SSF55136">
    <property type="entry name" value="Probable bacterial effector-binding domain"/>
    <property type="match status" value="1"/>
</dbReference>
<dbReference type="Proteomes" id="UP001646141">
    <property type="component" value="Unassembled WGS sequence"/>
</dbReference>